<dbReference type="GO" id="GO:0003676">
    <property type="term" value="F:nucleic acid binding"/>
    <property type="evidence" value="ECO:0007669"/>
    <property type="project" value="InterPro"/>
</dbReference>
<dbReference type="Gene3D" id="3.30.420.10">
    <property type="entry name" value="Ribonuclease H-like superfamily/Ribonuclease H"/>
    <property type="match status" value="1"/>
</dbReference>
<dbReference type="InterPro" id="IPR044730">
    <property type="entry name" value="RNase_H-like_dom_plant"/>
</dbReference>
<evidence type="ECO:0000313" key="2">
    <source>
        <dbReference type="EMBL" id="KAK2654685.1"/>
    </source>
</evidence>
<accession>A0AAE0CKM3</accession>
<keyword evidence="3" id="KW-1185">Reference proteome</keyword>
<dbReference type="PANTHER" id="PTHR47723">
    <property type="entry name" value="OS05G0353850 PROTEIN"/>
    <property type="match status" value="1"/>
</dbReference>
<dbReference type="InterPro" id="IPR053151">
    <property type="entry name" value="RNase_H-like"/>
</dbReference>
<dbReference type="InterPro" id="IPR012337">
    <property type="entry name" value="RNaseH-like_sf"/>
</dbReference>
<organism evidence="2 3">
    <name type="scientific">Dipteronia dyeriana</name>
    <dbReference type="NCBI Taxonomy" id="168575"/>
    <lineage>
        <taxon>Eukaryota</taxon>
        <taxon>Viridiplantae</taxon>
        <taxon>Streptophyta</taxon>
        <taxon>Embryophyta</taxon>
        <taxon>Tracheophyta</taxon>
        <taxon>Spermatophyta</taxon>
        <taxon>Magnoliopsida</taxon>
        <taxon>eudicotyledons</taxon>
        <taxon>Gunneridae</taxon>
        <taxon>Pentapetalae</taxon>
        <taxon>rosids</taxon>
        <taxon>malvids</taxon>
        <taxon>Sapindales</taxon>
        <taxon>Sapindaceae</taxon>
        <taxon>Hippocastanoideae</taxon>
        <taxon>Acereae</taxon>
        <taxon>Dipteronia</taxon>
    </lineage>
</organism>
<dbReference type="SUPFAM" id="SSF53098">
    <property type="entry name" value="Ribonuclease H-like"/>
    <property type="match status" value="1"/>
</dbReference>
<protein>
    <recommendedName>
        <fullName evidence="1">RNase H type-1 domain-containing protein</fullName>
    </recommendedName>
</protein>
<name>A0AAE0CKM3_9ROSI</name>
<dbReference type="AlphaFoldDB" id="A0AAE0CKM3"/>
<sequence>MNGTSSSWKECKDGVSFGSKLFRKARAVKIYLKAKSKQSVPHKKQIKTLEEDLAEIYKKTLIRGVAKRIEKHQREFFWNDGLVKKKMHAVDWVSLCKSKKQDGLGIVPLKGAFPRILALSSNKEGVIKEFGCWEGSKWLWDVKLRRQPFEWERDQWNCFVLSLDNIIIRKRFQDTLAWTHCSNGLFSMRGITLVKEVIHKLGGGQLVDLSCPLCSEEVESVDHLFLLYGWSWKLWWSACDADRNRARNRARNTLFVAIIWIIWENHGCGSEVDLTLLLLDISERCVDKENFRVVKHKERIPPMGNALFFNVDGSARGFLGEAGIGGALRDASGKILLLFSYYLGIMDSCSAEVHATIKACRLVSSNRSLLMHDISIITDSKSVVEWIKGEDFGHLLMAHLVYDIRNFIQDMTGLEILFKPRASNSLADSLAKEGSDNQGDRLQ</sequence>
<gene>
    <name evidence="2" type="ORF">Ddye_014541</name>
</gene>
<dbReference type="Pfam" id="PF13456">
    <property type="entry name" value="RVT_3"/>
    <property type="match status" value="1"/>
</dbReference>
<evidence type="ECO:0000259" key="1">
    <source>
        <dbReference type="Pfam" id="PF13456"/>
    </source>
</evidence>
<evidence type="ECO:0000313" key="3">
    <source>
        <dbReference type="Proteomes" id="UP001280121"/>
    </source>
</evidence>
<dbReference type="GO" id="GO:0004523">
    <property type="term" value="F:RNA-DNA hybrid ribonuclease activity"/>
    <property type="evidence" value="ECO:0007669"/>
    <property type="project" value="InterPro"/>
</dbReference>
<dbReference type="InterPro" id="IPR002156">
    <property type="entry name" value="RNaseH_domain"/>
</dbReference>
<feature type="domain" description="RNase H type-1" evidence="1">
    <location>
        <begin position="310"/>
        <end position="433"/>
    </location>
</feature>
<dbReference type="PANTHER" id="PTHR47723:SF22">
    <property type="entry name" value="RNASE H TYPE-1 DOMAIN-CONTAINING PROTEIN"/>
    <property type="match status" value="1"/>
</dbReference>
<dbReference type="EMBL" id="JANJYI010000004">
    <property type="protein sequence ID" value="KAK2654685.1"/>
    <property type="molecule type" value="Genomic_DNA"/>
</dbReference>
<comment type="caution">
    <text evidence="2">The sequence shown here is derived from an EMBL/GenBank/DDBJ whole genome shotgun (WGS) entry which is preliminary data.</text>
</comment>
<dbReference type="CDD" id="cd06222">
    <property type="entry name" value="RNase_H_like"/>
    <property type="match status" value="1"/>
</dbReference>
<reference evidence="2" key="1">
    <citation type="journal article" date="2023" name="Plant J.">
        <title>Genome sequences and population genomics provide insights into the demographic history, inbreeding, and mutation load of two 'living fossil' tree species of Dipteronia.</title>
        <authorList>
            <person name="Feng Y."/>
            <person name="Comes H.P."/>
            <person name="Chen J."/>
            <person name="Zhu S."/>
            <person name="Lu R."/>
            <person name="Zhang X."/>
            <person name="Li P."/>
            <person name="Qiu J."/>
            <person name="Olsen K.M."/>
            <person name="Qiu Y."/>
        </authorList>
    </citation>
    <scope>NUCLEOTIDE SEQUENCE</scope>
    <source>
        <strain evidence="2">KIB01</strain>
    </source>
</reference>
<proteinExistence type="predicted"/>
<dbReference type="Proteomes" id="UP001280121">
    <property type="component" value="Unassembled WGS sequence"/>
</dbReference>
<dbReference type="InterPro" id="IPR036397">
    <property type="entry name" value="RNaseH_sf"/>
</dbReference>